<dbReference type="InterPro" id="IPR036259">
    <property type="entry name" value="MFS_trans_sf"/>
</dbReference>
<keyword evidence="3 5" id="KW-1133">Transmembrane helix</keyword>
<reference evidence="8 9" key="1">
    <citation type="submission" date="2025-05" db="UniProtKB">
        <authorList>
            <consortium name="RefSeq"/>
        </authorList>
    </citation>
    <scope>IDENTIFICATION</scope>
    <source>
        <tissue evidence="8 9">Whole body</tissue>
    </source>
</reference>
<sequence>MAIVTGWKSYVTVQLPAMMVICAISMLGAIMTELVLYRTCTIVLNINETECLLLKNNGSSSEALKINELVQPVIYKFNIFRSMIENLLPTILSFFVGPWSDTYGRKPLIITSLLGYTLGFFLLSLMSSWQLNPWYFLFAYIPIACFGGLSFFLLASFSYITDITSKENRTWHLTCLDVYILFGLVIGIFIGPFMCKYFGYAFVFGIAAVLSFLANLFVIFLVPETIQRTSSINLSSLFDKKHVLSLINACRRRNGFDRFLVLCCSLYILLYVTAVEGDMTIIFLFTNARLGWDSTQYSYYMMTNVILGGIGSLSGIKIFSSLLGCSDIVIVIFATCSSLIGAIIKSFAWLPWHMFLSITISMFGGLGGPLIRSTVSKLVPSTDTGKIFSLITSIQMITPIFACGLYSTIYTKYLPPIYPSPVWLISCALFIFLIILSILIHVRILRTSGQQYIEISQESE</sequence>
<evidence type="ECO:0000256" key="4">
    <source>
        <dbReference type="ARBA" id="ARBA00023136"/>
    </source>
</evidence>
<evidence type="ECO:0000259" key="6">
    <source>
        <dbReference type="PROSITE" id="PS50850"/>
    </source>
</evidence>
<feature type="transmembrane region" description="Helical" evidence="5">
    <location>
        <begin position="135"/>
        <end position="159"/>
    </location>
</feature>
<proteinExistence type="predicted"/>
<feature type="domain" description="Major facilitator superfamily (MFS) profile" evidence="6">
    <location>
        <begin position="17"/>
        <end position="445"/>
    </location>
</feature>
<feature type="transmembrane region" description="Helical" evidence="5">
    <location>
        <begin position="387"/>
        <end position="410"/>
    </location>
</feature>
<dbReference type="PANTHER" id="PTHR23507:SF39">
    <property type="entry name" value="GH23453P-RELATED"/>
    <property type="match status" value="1"/>
</dbReference>
<evidence type="ECO:0000313" key="9">
    <source>
        <dbReference type="RefSeq" id="XP_015181904.1"/>
    </source>
</evidence>
<keyword evidence="4 5" id="KW-0472">Membrane</keyword>
<evidence type="ECO:0000313" key="8">
    <source>
        <dbReference type="RefSeq" id="XP_015181903.1"/>
    </source>
</evidence>
<dbReference type="SUPFAM" id="SSF103473">
    <property type="entry name" value="MFS general substrate transporter"/>
    <property type="match status" value="1"/>
</dbReference>
<keyword evidence="7" id="KW-1185">Reference proteome</keyword>
<feature type="transmembrane region" description="Helical" evidence="5">
    <location>
        <begin position="297"/>
        <end position="316"/>
    </location>
</feature>
<evidence type="ECO:0000313" key="7">
    <source>
        <dbReference type="Proteomes" id="UP000694924"/>
    </source>
</evidence>
<dbReference type="InterPro" id="IPR011701">
    <property type="entry name" value="MFS"/>
</dbReference>
<protein>
    <submittedName>
        <fullName evidence="8 9">Proton-coupled folate transporter-like</fullName>
    </submittedName>
</protein>
<dbReference type="RefSeq" id="XP_015181903.1">
    <property type="nucleotide sequence ID" value="XM_015326417.1"/>
</dbReference>
<dbReference type="RefSeq" id="XP_015181904.1">
    <property type="nucleotide sequence ID" value="XM_015326418.1"/>
</dbReference>
<accession>A0ABM1INW6</accession>
<comment type="subcellular location">
    <subcellularLocation>
        <location evidence="1">Membrane</location>
        <topology evidence="1">Multi-pass membrane protein</topology>
    </subcellularLocation>
</comment>
<feature type="transmembrane region" description="Helical" evidence="5">
    <location>
        <begin position="259"/>
        <end position="285"/>
    </location>
</feature>
<keyword evidence="2 5" id="KW-0812">Transmembrane</keyword>
<dbReference type="InterPro" id="IPR020846">
    <property type="entry name" value="MFS_dom"/>
</dbReference>
<evidence type="ECO:0000256" key="5">
    <source>
        <dbReference type="SAM" id="Phobius"/>
    </source>
</evidence>
<name>A0ABM1INW6_POLDO</name>
<dbReference type="GeneID" id="107069257"/>
<organism evidence="7 8">
    <name type="scientific">Polistes dominula</name>
    <name type="common">European paper wasp</name>
    <name type="synonym">Vespa dominula</name>
    <dbReference type="NCBI Taxonomy" id="743375"/>
    <lineage>
        <taxon>Eukaryota</taxon>
        <taxon>Metazoa</taxon>
        <taxon>Ecdysozoa</taxon>
        <taxon>Arthropoda</taxon>
        <taxon>Hexapoda</taxon>
        <taxon>Insecta</taxon>
        <taxon>Pterygota</taxon>
        <taxon>Neoptera</taxon>
        <taxon>Endopterygota</taxon>
        <taxon>Hymenoptera</taxon>
        <taxon>Apocrita</taxon>
        <taxon>Aculeata</taxon>
        <taxon>Vespoidea</taxon>
        <taxon>Vespidae</taxon>
        <taxon>Polistinae</taxon>
        <taxon>Polistini</taxon>
        <taxon>Polistes</taxon>
    </lineage>
</organism>
<feature type="transmembrane region" description="Helical" evidence="5">
    <location>
        <begin position="328"/>
        <end position="348"/>
    </location>
</feature>
<evidence type="ECO:0000256" key="2">
    <source>
        <dbReference type="ARBA" id="ARBA00022692"/>
    </source>
</evidence>
<dbReference type="PROSITE" id="PS50850">
    <property type="entry name" value="MFS"/>
    <property type="match status" value="1"/>
</dbReference>
<evidence type="ECO:0000256" key="3">
    <source>
        <dbReference type="ARBA" id="ARBA00022989"/>
    </source>
</evidence>
<feature type="transmembrane region" description="Helical" evidence="5">
    <location>
        <begin position="171"/>
        <end position="191"/>
    </location>
</feature>
<feature type="transmembrane region" description="Helical" evidence="5">
    <location>
        <begin position="354"/>
        <end position="375"/>
    </location>
</feature>
<dbReference type="Proteomes" id="UP000694924">
    <property type="component" value="Unplaced"/>
</dbReference>
<dbReference type="PANTHER" id="PTHR23507">
    <property type="entry name" value="ZGC:174356"/>
    <property type="match status" value="1"/>
</dbReference>
<dbReference type="Gene3D" id="1.20.1250.20">
    <property type="entry name" value="MFS general substrate transporter like domains"/>
    <property type="match status" value="1"/>
</dbReference>
<feature type="transmembrane region" description="Helical" evidence="5">
    <location>
        <begin position="108"/>
        <end position="129"/>
    </location>
</feature>
<gene>
    <name evidence="8 9" type="primary">LOC107069257</name>
</gene>
<evidence type="ECO:0000256" key="1">
    <source>
        <dbReference type="ARBA" id="ARBA00004141"/>
    </source>
</evidence>
<feature type="transmembrane region" description="Helical" evidence="5">
    <location>
        <begin position="422"/>
        <end position="442"/>
    </location>
</feature>
<dbReference type="Pfam" id="PF07690">
    <property type="entry name" value="MFS_1"/>
    <property type="match status" value="1"/>
</dbReference>
<feature type="transmembrane region" description="Helical" evidence="5">
    <location>
        <begin position="15"/>
        <end position="37"/>
    </location>
</feature>
<feature type="transmembrane region" description="Helical" evidence="5">
    <location>
        <begin position="197"/>
        <end position="222"/>
    </location>
</feature>